<evidence type="ECO:0000313" key="8">
    <source>
        <dbReference type="Proteomes" id="UP000660262"/>
    </source>
</evidence>
<keyword evidence="5" id="KW-1133">Transmembrane helix</keyword>
<evidence type="ECO:0008006" key="9">
    <source>
        <dbReference type="Google" id="ProtNLM"/>
    </source>
</evidence>
<keyword evidence="1 6" id="KW-0732">Signal</keyword>
<dbReference type="OrthoDB" id="547082at2759"/>
<sequence length="1158" mass="124318">MARTLSLLRRWLAMVALLALLRRVADAQSPIEPGNPPPPPSPPPTPPPPPNPPPLVGTCVGSERGWLTQGVDLGFHPVGMFGPLGIHGTHALKPLAGVSVVIDWIPIAPSPPVKAEDQTPLALRQVHENIYYPGREYRVKLVCPATCAFLLTVEEGAATGKQDAYLQQRGSFDLSRGDPRVVTFRHVDQRPYIAAISNPDFLAKEYSIYWRADSNLTYADYQVRVTAVVDNTTTCLGGYYTLPVHSEVVCGDGFKDNIEACDDGNLIDGDGCSSTCKIELGWTCAELVKQNVTGYRMSKCTKAVVVVSKSQILVTEGKPFQFDISLSTFLVPGTQAFVALAPFHPEISAISSTAYQFNPEGENMWNKPRPITMQISPNSIVDGQRRHNLTFSVSSTDPNFQGVESPNVEIIVLDDDGVGVVSSTKNITVQENGGGTFYELTLTSEPKQLVAIEIKASGGAQIAFTPTIPFDFQNWNVPQRVFVQAVDDDVAEPTKEIVLSHTISSNDPEYASLDIGHLNVTVTVVDNDDVGLEVVPGSIVATEGEACTLYTVKLQSKPNFDVNISLVVSDDELVNATGVTADEALNGKPYIVLTDVSWSQPYTVCVQAVDNYVSDGRRTAAVTHIITSEDERYNNLNATSPMYPYPVTVALQDNDNAGIKHADTVVVTEGSSDGILALSLLSEPTAPVTVTGTLADTSVLFADLLEVSWQPSEWREVREMKMSVKEDDNVDSGARTSTMSLTSRSNDPLYNDILKRNVTITIREDDTARVIFDLTGFEASTVVVNEGDSKGARIPVYLNSKPNFNATVTVTASTNRQVSVTPDSFTFTTDTWSSPQFMKVVGTEDSNVEAEHEGILSFQVASSDPEYAALVLSDVRVQVLDNDRTLVQTTLDQWGGIVAPTIPYGGFVLTVPPGVIAVNQTAGFQISAIEQPLPAGVAGPGPEGTSTLRISGMYDVKVIRGAITGPVMISISYDEVAATTGTTGQRAGDVINFYTKPSGDNATVWRELANPKFLNGLAIAEVQEFSVFYVGTGPPPITPAPSPPPPPPPVSCPKVTTYENELYGVAAAAAVLLITLVVQNIVLCVQRARVRAMAPEEEEEEDDLLALPPPEADPASLQGPYDGAIAILEFPGGDRSLHGIGGAISAKDVALQKGKELV</sequence>
<evidence type="ECO:0000256" key="1">
    <source>
        <dbReference type="ARBA" id="ARBA00022729"/>
    </source>
</evidence>
<dbReference type="GO" id="GO:0007166">
    <property type="term" value="P:cell surface receptor signaling pathway"/>
    <property type="evidence" value="ECO:0007669"/>
    <property type="project" value="TreeGrafter"/>
</dbReference>
<dbReference type="InterPro" id="IPR043543">
    <property type="entry name" value="PAPPA/PAPPA2"/>
</dbReference>
<evidence type="ECO:0000256" key="3">
    <source>
        <dbReference type="ARBA" id="ARBA00023157"/>
    </source>
</evidence>
<keyword evidence="3" id="KW-1015">Disulfide bond</keyword>
<proteinExistence type="predicted"/>
<keyword evidence="2" id="KW-0677">Repeat</keyword>
<feature type="transmembrane region" description="Helical" evidence="5">
    <location>
        <begin position="1062"/>
        <end position="1085"/>
    </location>
</feature>
<dbReference type="AlphaFoldDB" id="A0A830HCQ0"/>
<evidence type="ECO:0000256" key="6">
    <source>
        <dbReference type="SAM" id="SignalP"/>
    </source>
</evidence>
<name>A0A830HCQ0_9CHLO</name>
<keyword evidence="8" id="KW-1185">Reference proteome</keyword>
<dbReference type="InterPro" id="IPR011936">
    <property type="entry name" value="Myxo_disulph_rpt"/>
</dbReference>
<reference evidence="7" key="1">
    <citation type="submission" date="2020-10" db="EMBL/GenBank/DDBJ databases">
        <title>Unveiling of a novel bifunctional photoreceptor, Dualchrome1, isolated from a cosmopolitan green alga.</title>
        <authorList>
            <person name="Suzuki S."/>
            <person name="Kawachi M."/>
        </authorList>
    </citation>
    <scope>NUCLEOTIDE SEQUENCE</scope>
    <source>
        <strain evidence="7">NIES 2893</strain>
    </source>
</reference>
<evidence type="ECO:0000256" key="2">
    <source>
        <dbReference type="ARBA" id="ARBA00022737"/>
    </source>
</evidence>
<feature type="region of interest" description="Disordered" evidence="4">
    <location>
        <begin position="29"/>
        <end position="54"/>
    </location>
</feature>
<dbReference type="Proteomes" id="UP000660262">
    <property type="component" value="Unassembled WGS sequence"/>
</dbReference>
<dbReference type="PANTHER" id="PTHR46130">
    <property type="entry name" value="LAMGL DOMAIN-CONTAINING PROTEIN"/>
    <property type="match status" value="1"/>
</dbReference>
<evidence type="ECO:0000256" key="5">
    <source>
        <dbReference type="SAM" id="Phobius"/>
    </source>
</evidence>
<dbReference type="PANTHER" id="PTHR46130:SF3">
    <property type="entry name" value="CHROMOSOME UNDETERMINED SCAFFOLD_33, WHOLE GENOME SHOTGUN SEQUENCE"/>
    <property type="match status" value="1"/>
</dbReference>
<dbReference type="Pfam" id="PF13948">
    <property type="entry name" value="DUF4215"/>
    <property type="match status" value="1"/>
</dbReference>
<keyword evidence="5" id="KW-0472">Membrane</keyword>
<dbReference type="NCBIfam" id="TIGR02232">
    <property type="entry name" value="myxo_disulf_rpt"/>
    <property type="match status" value="1"/>
</dbReference>
<feature type="chain" id="PRO_5032420139" description="Cadherin domain-containing protein" evidence="6">
    <location>
        <begin position="28"/>
        <end position="1158"/>
    </location>
</feature>
<comment type="caution">
    <text evidence="7">The sequence shown here is derived from an EMBL/GenBank/DDBJ whole genome shotgun (WGS) entry which is preliminary data.</text>
</comment>
<evidence type="ECO:0000256" key="4">
    <source>
        <dbReference type="SAM" id="MobiDB-lite"/>
    </source>
</evidence>
<feature type="signal peptide" evidence="6">
    <location>
        <begin position="1"/>
        <end position="27"/>
    </location>
</feature>
<dbReference type="GO" id="GO:0004222">
    <property type="term" value="F:metalloendopeptidase activity"/>
    <property type="evidence" value="ECO:0007669"/>
    <property type="project" value="TreeGrafter"/>
</dbReference>
<keyword evidence="5" id="KW-0812">Transmembrane</keyword>
<dbReference type="EMBL" id="BNJQ01000008">
    <property type="protein sequence ID" value="GHP04844.1"/>
    <property type="molecule type" value="Genomic_DNA"/>
</dbReference>
<evidence type="ECO:0000313" key="7">
    <source>
        <dbReference type="EMBL" id="GHP04844.1"/>
    </source>
</evidence>
<accession>A0A830HCQ0</accession>
<gene>
    <name evidence="7" type="ORF">PPROV_000359600</name>
</gene>
<protein>
    <recommendedName>
        <fullName evidence="9">Cadherin domain-containing protein</fullName>
    </recommendedName>
</protein>
<dbReference type="GO" id="GO:0006508">
    <property type="term" value="P:proteolysis"/>
    <property type="evidence" value="ECO:0007669"/>
    <property type="project" value="TreeGrafter"/>
</dbReference>
<feature type="compositionally biased region" description="Pro residues" evidence="4">
    <location>
        <begin position="33"/>
        <end position="54"/>
    </location>
</feature>
<dbReference type="GO" id="GO:0005615">
    <property type="term" value="C:extracellular space"/>
    <property type="evidence" value="ECO:0007669"/>
    <property type="project" value="TreeGrafter"/>
</dbReference>
<organism evidence="7 8">
    <name type="scientific">Pycnococcus provasolii</name>
    <dbReference type="NCBI Taxonomy" id="41880"/>
    <lineage>
        <taxon>Eukaryota</taxon>
        <taxon>Viridiplantae</taxon>
        <taxon>Chlorophyta</taxon>
        <taxon>Pseudoscourfieldiophyceae</taxon>
        <taxon>Pseudoscourfieldiales</taxon>
        <taxon>Pycnococcaceae</taxon>
        <taxon>Pycnococcus</taxon>
    </lineage>
</organism>